<evidence type="ECO:0000313" key="2">
    <source>
        <dbReference type="Proteomes" id="UP000653358"/>
    </source>
</evidence>
<proteinExistence type="predicted"/>
<dbReference type="GO" id="GO:0008168">
    <property type="term" value="F:methyltransferase activity"/>
    <property type="evidence" value="ECO:0007669"/>
    <property type="project" value="UniProtKB-KW"/>
</dbReference>
<keyword evidence="1" id="KW-0489">Methyltransferase</keyword>
<dbReference type="GO" id="GO:0032259">
    <property type="term" value="P:methylation"/>
    <property type="evidence" value="ECO:0007669"/>
    <property type="project" value="UniProtKB-KW"/>
</dbReference>
<accession>A0ABR6WIZ6</accession>
<evidence type="ECO:0000313" key="1">
    <source>
        <dbReference type="EMBL" id="MBC3796417.1"/>
    </source>
</evidence>
<keyword evidence="2" id="KW-1185">Reference proteome</keyword>
<reference evidence="1 2" key="1">
    <citation type="journal article" date="2020" name="mSystems">
        <title>Defining Genomic and Predicted Metabolic Features of the Acetobacterium Genus.</title>
        <authorList>
            <person name="Ross D.E."/>
            <person name="Marshall C.W."/>
            <person name="Gulliver D."/>
            <person name="May H.D."/>
            <person name="Norman R.S."/>
        </authorList>
    </citation>
    <scope>NUCLEOTIDE SEQUENCE [LARGE SCALE GENOMIC DNA]</scope>
    <source>
        <strain evidence="1 2">DSM 9173</strain>
    </source>
</reference>
<name>A0ABR6WIZ6_9FIRM</name>
<keyword evidence="1" id="KW-0808">Transferase</keyword>
<organism evidence="1 2">
    <name type="scientific">Acetobacterium tundrae</name>
    <dbReference type="NCBI Taxonomy" id="132932"/>
    <lineage>
        <taxon>Bacteria</taxon>
        <taxon>Bacillati</taxon>
        <taxon>Bacillota</taxon>
        <taxon>Clostridia</taxon>
        <taxon>Eubacteriales</taxon>
        <taxon>Eubacteriaceae</taxon>
        <taxon>Acetobacterium</taxon>
    </lineage>
</organism>
<dbReference type="EMBL" id="WJBB01000004">
    <property type="protein sequence ID" value="MBC3796417.1"/>
    <property type="molecule type" value="Genomic_DNA"/>
</dbReference>
<gene>
    <name evidence="1" type="ORF">GH807_05050</name>
</gene>
<dbReference type="Proteomes" id="UP000653358">
    <property type="component" value="Unassembled WGS sequence"/>
</dbReference>
<protein>
    <submittedName>
        <fullName evidence="1">23S rRNA methyltransferase</fullName>
    </submittedName>
</protein>
<sequence>MGTHYTGHVETVVLLSKLNSSNSIEIEFELDDRDLTKSESKATYEEMQQYILENNGLEVSTLYIAQVKRKHGLIERENYNVGDEKAKVPQVPLEKEQAIEDALKNFRMIS</sequence>
<comment type="caution">
    <text evidence="1">The sequence shown here is derived from an EMBL/GenBank/DDBJ whole genome shotgun (WGS) entry which is preliminary data.</text>
</comment>